<dbReference type="EMBL" id="LFJJ01000002">
    <property type="protein sequence ID" value="KND62283.1"/>
    <property type="molecule type" value="Genomic_DNA"/>
</dbReference>
<evidence type="ECO:0000313" key="2">
    <source>
        <dbReference type="EMBL" id="KND62283.1"/>
    </source>
</evidence>
<evidence type="ECO:0000313" key="3">
    <source>
        <dbReference type="Proteomes" id="UP000036959"/>
    </source>
</evidence>
<comment type="caution">
    <text evidence="2">The sequence shown here is derived from an EMBL/GenBank/DDBJ whole genome shotgun (WGS) entry which is preliminary data.</text>
</comment>
<keyword evidence="3" id="KW-1185">Reference proteome</keyword>
<accession>A0A0L0MIZ0</accession>
<protein>
    <submittedName>
        <fullName evidence="2">Uncharacterized protein</fullName>
    </submittedName>
</protein>
<reference evidence="3" key="1">
    <citation type="submission" date="2015-06" db="EMBL/GenBank/DDBJ databases">
        <title>Comparative genomics of Burkholderia leaf nodule symbionts.</title>
        <authorList>
            <person name="Carlier A."/>
            <person name="Eberl L."/>
            <person name="Pinto-Carbo M."/>
        </authorList>
    </citation>
    <scope>NUCLEOTIDE SEQUENCE [LARGE SCALE GENOMIC DNA]</scope>
    <source>
        <strain evidence="3">UZHbot4</strain>
    </source>
</reference>
<gene>
    <name evidence="2" type="ORF">BVER_01730c</name>
</gene>
<sequence length="273" mass="31054">MPVEPTISSLVRCEECRNFTGTSFTWGCSKGYEAPHKYVYIKDACADFAAMTRDELIYKRFRLNAEWVGDADIKKHRSTVRRTVGSLRSALDQFGQYLSSDQIEAIKQARHALDVLGDDLERAEKIARKVKQDADARRERETAERRTKLVLAQLGVDSIGAAATDDVLKLAEDVSEFAGKAARAWWAKTTGRTESSFDFYINYNLDELVKQVRHSTEADRRAKRQRLILSIGEHLDKLNDAWASSPKIGDFQRFRVFQSDRRKIAAMARPSAE</sequence>
<dbReference type="Proteomes" id="UP000036959">
    <property type="component" value="Unassembled WGS sequence"/>
</dbReference>
<proteinExistence type="predicted"/>
<name>A0A0L0MIZ0_9BURK</name>
<dbReference type="PATRIC" id="fig|242163.4.peg.2534"/>
<keyword evidence="1" id="KW-0175">Coiled coil</keyword>
<feature type="coiled-coil region" evidence="1">
    <location>
        <begin position="106"/>
        <end position="140"/>
    </location>
</feature>
<dbReference type="AlphaFoldDB" id="A0A0L0MIZ0"/>
<organism evidence="2 3">
    <name type="scientific">Candidatus Burkholderia verschuerenii</name>
    <dbReference type="NCBI Taxonomy" id="242163"/>
    <lineage>
        <taxon>Bacteria</taxon>
        <taxon>Pseudomonadati</taxon>
        <taxon>Pseudomonadota</taxon>
        <taxon>Betaproteobacteria</taxon>
        <taxon>Burkholderiales</taxon>
        <taxon>Burkholderiaceae</taxon>
        <taxon>Burkholderia</taxon>
    </lineage>
</organism>
<evidence type="ECO:0000256" key="1">
    <source>
        <dbReference type="SAM" id="Coils"/>
    </source>
</evidence>